<organism evidence="1 2">
    <name type="scientific">Burkholderia stabilis</name>
    <dbReference type="NCBI Taxonomy" id="95485"/>
    <lineage>
        <taxon>Bacteria</taxon>
        <taxon>Pseudomonadati</taxon>
        <taxon>Pseudomonadota</taxon>
        <taxon>Betaproteobacteria</taxon>
        <taxon>Burkholderiales</taxon>
        <taxon>Burkholderiaceae</taxon>
        <taxon>Burkholderia</taxon>
        <taxon>Burkholderia cepacia complex</taxon>
    </lineage>
</organism>
<dbReference type="RefSeq" id="WP_158077525.1">
    <property type="nucleotide sequence ID" value="NZ_LR025744.1"/>
</dbReference>
<keyword evidence="2" id="KW-1185">Reference proteome</keyword>
<proteinExistence type="predicted"/>
<evidence type="ECO:0000313" key="1">
    <source>
        <dbReference type="EMBL" id="VBB17304.1"/>
    </source>
</evidence>
<dbReference type="EMBL" id="LR025744">
    <property type="protein sequence ID" value="VBB17304.1"/>
    <property type="molecule type" value="Genomic_DNA"/>
</dbReference>
<gene>
    <name evidence="1" type="ORF">BSTAB16_7519</name>
</gene>
<sequence>MKETNFAAHIAEELRNPVTRILVGSTGSGYRAAIAAALRVGPTLIYEPPTK</sequence>
<dbReference type="AlphaFoldDB" id="A0AAJ5NF48"/>
<evidence type="ECO:0000313" key="2">
    <source>
        <dbReference type="Proteomes" id="UP000268684"/>
    </source>
</evidence>
<accession>A0AAJ5NF48</accession>
<reference evidence="1 2" key="1">
    <citation type="submission" date="2017-11" db="EMBL/GenBank/DDBJ databases">
        <authorList>
            <person name="Seth-Smith MB H."/>
        </authorList>
    </citation>
    <scope>NUCLEOTIDE SEQUENCE [LARGE SCALE GENOMIC DNA]</scope>
    <source>
        <strain evidence="1">E</strain>
    </source>
</reference>
<name>A0AAJ5NF48_9BURK</name>
<protein>
    <submittedName>
        <fullName evidence="1">Uncharacterized protein</fullName>
    </submittedName>
</protein>
<dbReference type="GeneID" id="71060183"/>
<dbReference type="Proteomes" id="UP000268684">
    <property type="component" value="Chromosome III"/>
</dbReference>